<dbReference type="Proteomes" id="UP000034493">
    <property type="component" value="Unassembled WGS sequence"/>
</dbReference>
<gene>
    <name evidence="3" type="ORF">UU56_C0029G0014</name>
</gene>
<keyword evidence="1 3" id="KW-0808">Transferase</keyword>
<name>A0A0G0VP84_9BACT</name>
<dbReference type="InterPro" id="IPR050088">
    <property type="entry name" value="IspD/TarI_cytidylyltransf_bact"/>
</dbReference>
<evidence type="ECO:0000313" key="3">
    <source>
        <dbReference type="EMBL" id="KKS02760.1"/>
    </source>
</evidence>
<dbReference type="Pfam" id="PF01128">
    <property type="entry name" value="IspD"/>
    <property type="match status" value="1"/>
</dbReference>
<sequence length="231" mass="26657">MNWLIVVAGGKGERMDLGVNKIFAKIGNLPILYWTLLAFEKSKIIDRIIISAGEKDMKKIEKLIKKYKFKKVKQLMRASTSRQDSTFMILKRLKSLFKKNDLVGIHNAVNPFVSQDEIRKVYSNAQKYGAALLAQRAKDTVKITNDQWLVVETPLRQHSWYAQTPQVAKFGKLYQAHLEARKNKFLGTDDAQLLERIRIKPKIVPCSNQNFKITFPEDLHLAAQILKTWTE</sequence>
<accession>A0A0G0VP84</accession>
<dbReference type="PANTHER" id="PTHR32125:SF4">
    <property type="entry name" value="2-C-METHYL-D-ERYTHRITOL 4-PHOSPHATE CYTIDYLYLTRANSFERASE, CHLOROPLASTIC"/>
    <property type="match status" value="1"/>
</dbReference>
<dbReference type="InterPro" id="IPR034683">
    <property type="entry name" value="IspD/TarI"/>
</dbReference>
<protein>
    <submittedName>
        <fullName evidence="3">2-C-methyl-D-erythritol 4-phosphate cytidylyltransferase</fullName>
    </submittedName>
</protein>
<dbReference type="EMBL" id="LCBC01000029">
    <property type="protein sequence ID" value="KKS02760.1"/>
    <property type="molecule type" value="Genomic_DNA"/>
</dbReference>
<dbReference type="CDD" id="cd02516">
    <property type="entry name" value="CDP-ME_synthetase"/>
    <property type="match status" value="1"/>
</dbReference>
<dbReference type="SUPFAM" id="SSF53448">
    <property type="entry name" value="Nucleotide-diphospho-sugar transferases"/>
    <property type="match status" value="1"/>
</dbReference>
<dbReference type="AlphaFoldDB" id="A0A0G0VP84"/>
<proteinExistence type="predicted"/>
<dbReference type="GO" id="GO:0050518">
    <property type="term" value="F:2-C-methyl-D-erythritol 4-phosphate cytidylyltransferase activity"/>
    <property type="evidence" value="ECO:0007669"/>
    <property type="project" value="TreeGrafter"/>
</dbReference>
<comment type="caution">
    <text evidence="3">The sequence shown here is derived from an EMBL/GenBank/DDBJ whole genome shotgun (WGS) entry which is preliminary data.</text>
</comment>
<reference evidence="3 4" key="1">
    <citation type="journal article" date="2015" name="Nature">
        <title>rRNA introns, odd ribosomes, and small enigmatic genomes across a large radiation of phyla.</title>
        <authorList>
            <person name="Brown C.T."/>
            <person name="Hug L.A."/>
            <person name="Thomas B.C."/>
            <person name="Sharon I."/>
            <person name="Castelle C.J."/>
            <person name="Singh A."/>
            <person name="Wilkins M.J."/>
            <person name="Williams K.H."/>
            <person name="Banfield J.F."/>
        </authorList>
    </citation>
    <scope>NUCLEOTIDE SEQUENCE [LARGE SCALE GENOMIC DNA]</scope>
</reference>
<dbReference type="InterPro" id="IPR029044">
    <property type="entry name" value="Nucleotide-diphossugar_trans"/>
</dbReference>
<dbReference type="Gene3D" id="3.90.550.10">
    <property type="entry name" value="Spore Coat Polysaccharide Biosynthesis Protein SpsA, Chain A"/>
    <property type="match status" value="1"/>
</dbReference>
<evidence type="ECO:0000313" key="4">
    <source>
        <dbReference type="Proteomes" id="UP000034493"/>
    </source>
</evidence>
<dbReference type="FunFam" id="3.90.550.10:FF:000003">
    <property type="entry name" value="2-C-methyl-D-erythritol 4-phosphate cytidylyltransferase"/>
    <property type="match status" value="1"/>
</dbReference>
<evidence type="ECO:0000256" key="1">
    <source>
        <dbReference type="ARBA" id="ARBA00022679"/>
    </source>
</evidence>
<keyword evidence="2 3" id="KW-0548">Nucleotidyltransferase</keyword>
<organism evidence="3 4">
    <name type="scientific">Candidatus Curtissbacteria bacterium GW2011_GWA2_41_24</name>
    <dbReference type="NCBI Taxonomy" id="1618411"/>
    <lineage>
        <taxon>Bacteria</taxon>
        <taxon>Candidatus Curtissiibacteriota</taxon>
    </lineage>
</organism>
<evidence type="ECO:0000256" key="2">
    <source>
        <dbReference type="ARBA" id="ARBA00022695"/>
    </source>
</evidence>
<dbReference type="PANTHER" id="PTHR32125">
    <property type="entry name" value="2-C-METHYL-D-ERYTHRITOL 4-PHOSPHATE CYTIDYLYLTRANSFERASE, CHLOROPLASTIC"/>
    <property type="match status" value="1"/>
</dbReference>